<reference evidence="1" key="1">
    <citation type="submission" date="2017-01" db="EMBL/GenBank/DDBJ databases">
        <title>Plasmid composition in Aeromonas salmonicida subsp. salmonicida 01-B526 unravels unsuspected type three secretion system loss patterns.</title>
        <authorList>
            <person name="Tanaka K.H."/>
            <person name="Vincent A.T."/>
            <person name="Emond-Rheault J.-G."/>
            <person name="Adamczuk M."/>
            <person name="Frenette M."/>
            <person name="Charette S.J."/>
        </authorList>
    </citation>
    <scope>NUCLEOTIDE SEQUENCE</scope>
    <source>
        <strain evidence="1">01-B526</strain>
        <plasmid evidence="1">pAsa9</plasmid>
    </source>
</reference>
<dbReference type="RefSeq" id="WP_138984555.1">
    <property type="nucleotide sequence ID" value="NZ_CP038104.1"/>
</dbReference>
<evidence type="ECO:0008006" key="2">
    <source>
        <dbReference type="Google" id="ProtNLM"/>
    </source>
</evidence>
<evidence type="ECO:0000313" key="1">
    <source>
        <dbReference type="EMBL" id="ASD49436.1"/>
    </source>
</evidence>
<protein>
    <recommendedName>
        <fullName evidence="2">Lipoprotein</fullName>
    </recommendedName>
</protein>
<dbReference type="EMBL" id="KY555070">
    <property type="protein sequence ID" value="ASD49436.1"/>
    <property type="molecule type" value="Genomic_DNA"/>
</dbReference>
<geneLocation type="plasmid" evidence="1">
    <name>pAsa9</name>
</geneLocation>
<sequence>MIRNIFATAIFAALLIGCNDSNDSNTPPTPIAPSNKAEYNIFVSHASTYPRSVITGLIAAESSNKNDIFDLYYWKGTEKQIADNVFVRGSVPLVSEGSRSDCYDGCGPETPKEPQELEAISKIVMAVPDGMPVNLVIEETFIRRSTELMTSDALARVNSITVVLEGSGSIVPNNRLDRVLELADQANAHGVKTFKVQIFDTMNLDVLAQDHDQWNKIINDQYITLLPVSFSKLGK</sequence>
<accession>A0A1Z3MNR1</accession>
<dbReference type="PROSITE" id="PS51257">
    <property type="entry name" value="PROKAR_LIPOPROTEIN"/>
    <property type="match status" value="1"/>
</dbReference>
<name>A0A1Z3MNR1_AERSS</name>
<dbReference type="AlphaFoldDB" id="A0A1Z3MNR1"/>
<keyword evidence="1" id="KW-0614">Plasmid</keyword>
<organism evidence="1">
    <name type="scientific">Aeromonas salmonicida subsp. salmonicida</name>
    <dbReference type="NCBI Taxonomy" id="29491"/>
    <lineage>
        <taxon>Bacteria</taxon>
        <taxon>Pseudomonadati</taxon>
        <taxon>Pseudomonadota</taxon>
        <taxon>Gammaproteobacteria</taxon>
        <taxon>Aeromonadales</taxon>
        <taxon>Aeromonadaceae</taxon>
        <taxon>Aeromonas</taxon>
    </lineage>
</organism>
<proteinExistence type="predicted"/>